<dbReference type="EMBL" id="CAJVQB010018126">
    <property type="protein sequence ID" value="CAG8786638.1"/>
    <property type="molecule type" value="Genomic_DNA"/>
</dbReference>
<comment type="caution">
    <text evidence="1">The sequence shown here is derived from an EMBL/GenBank/DDBJ whole genome shotgun (WGS) entry which is preliminary data.</text>
</comment>
<proteinExistence type="predicted"/>
<organism evidence="1 2">
    <name type="scientific">Gigaspora margarita</name>
    <dbReference type="NCBI Taxonomy" id="4874"/>
    <lineage>
        <taxon>Eukaryota</taxon>
        <taxon>Fungi</taxon>
        <taxon>Fungi incertae sedis</taxon>
        <taxon>Mucoromycota</taxon>
        <taxon>Glomeromycotina</taxon>
        <taxon>Glomeromycetes</taxon>
        <taxon>Diversisporales</taxon>
        <taxon>Gigasporaceae</taxon>
        <taxon>Gigaspora</taxon>
    </lineage>
</organism>
<gene>
    <name evidence="1" type="ORF">GMARGA_LOCUS20550</name>
</gene>
<accession>A0ABN7VMV6</accession>
<dbReference type="Proteomes" id="UP000789901">
    <property type="component" value="Unassembled WGS sequence"/>
</dbReference>
<sequence length="99" mass="11552">MQALELIEQWILNMAKSNNSDQKDELLTYLTFQLGQVNLAKIIESDYNLIQYHKHENVFNQLVELYPNNSDISNIYRELVKDVPLKCQVNAPNFVILTP</sequence>
<evidence type="ECO:0000313" key="1">
    <source>
        <dbReference type="EMBL" id="CAG8786638.1"/>
    </source>
</evidence>
<keyword evidence="2" id="KW-1185">Reference proteome</keyword>
<name>A0ABN7VMV6_GIGMA</name>
<protein>
    <submittedName>
        <fullName evidence="1">44983_t:CDS:1</fullName>
    </submittedName>
</protein>
<reference evidence="1 2" key="1">
    <citation type="submission" date="2021-06" db="EMBL/GenBank/DDBJ databases">
        <authorList>
            <person name="Kallberg Y."/>
            <person name="Tangrot J."/>
            <person name="Rosling A."/>
        </authorList>
    </citation>
    <scope>NUCLEOTIDE SEQUENCE [LARGE SCALE GENOMIC DNA]</scope>
    <source>
        <strain evidence="1 2">120-4 pot B 10/14</strain>
    </source>
</reference>
<feature type="non-terminal residue" evidence="1">
    <location>
        <position position="99"/>
    </location>
</feature>
<evidence type="ECO:0000313" key="2">
    <source>
        <dbReference type="Proteomes" id="UP000789901"/>
    </source>
</evidence>